<feature type="domain" description="Bacterial toxin 24" evidence="2">
    <location>
        <begin position="45"/>
        <end position="123"/>
    </location>
</feature>
<dbReference type="InterPro" id="IPR029114">
    <property type="entry name" value="Ntox24"/>
</dbReference>
<dbReference type="RefSeq" id="WP_378545456.1">
    <property type="nucleotide sequence ID" value="NZ_JBHSBA010000003.1"/>
</dbReference>
<dbReference type="EMBL" id="JBHSBA010000003">
    <property type="protein sequence ID" value="MFC4124049.1"/>
    <property type="molecule type" value="Genomic_DNA"/>
</dbReference>
<reference evidence="4" key="1">
    <citation type="journal article" date="2019" name="Int. J. Syst. Evol. Microbiol.">
        <title>The Global Catalogue of Microorganisms (GCM) 10K type strain sequencing project: providing services to taxonomists for standard genome sequencing and annotation.</title>
        <authorList>
            <consortium name="The Broad Institute Genomics Platform"/>
            <consortium name="The Broad Institute Genome Sequencing Center for Infectious Disease"/>
            <person name="Wu L."/>
            <person name="Ma J."/>
        </authorList>
    </citation>
    <scope>NUCLEOTIDE SEQUENCE [LARGE SCALE GENOMIC DNA]</scope>
    <source>
        <strain evidence="4">CGMCC 4.7204</strain>
    </source>
</reference>
<name>A0ABV8L174_9NOCA</name>
<proteinExistence type="predicted"/>
<gene>
    <name evidence="3" type="ORF">ACFOW8_03790</name>
</gene>
<dbReference type="Proteomes" id="UP001595767">
    <property type="component" value="Unassembled WGS sequence"/>
</dbReference>
<accession>A0ABV8L174</accession>
<evidence type="ECO:0000256" key="1">
    <source>
        <dbReference type="SAM" id="MobiDB-lite"/>
    </source>
</evidence>
<evidence type="ECO:0000313" key="4">
    <source>
        <dbReference type="Proteomes" id="UP001595767"/>
    </source>
</evidence>
<evidence type="ECO:0000313" key="3">
    <source>
        <dbReference type="EMBL" id="MFC4124049.1"/>
    </source>
</evidence>
<evidence type="ECO:0000259" key="2">
    <source>
        <dbReference type="Pfam" id="PF15529"/>
    </source>
</evidence>
<sequence>MAPRWRWWRQTSRGLDGKGAGPTPNVSLKAVLDGSPSITKGNITIDNGPPNGYIVKRDSSGQITNYVQFDENGRGIKRVDLTGRAHAGVPTPHVVEMVHDVAPNGRVYVRERKDVRPARTDEIP</sequence>
<organism evidence="3 4">
    <name type="scientific">Nocardia rhizosphaerae</name>
    <dbReference type="NCBI Taxonomy" id="1691571"/>
    <lineage>
        <taxon>Bacteria</taxon>
        <taxon>Bacillati</taxon>
        <taxon>Actinomycetota</taxon>
        <taxon>Actinomycetes</taxon>
        <taxon>Mycobacteriales</taxon>
        <taxon>Nocardiaceae</taxon>
        <taxon>Nocardia</taxon>
    </lineage>
</organism>
<dbReference type="Pfam" id="PF15529">
    <property type="entry name" value="Ntox24"/>
    <property type="match status" value="1"/>
</dbReference>
<comment type="caution">
    <text evidence="3">The sequence shown here is derived from an EMBL/GenBank/DDBJ whole genome shotgun (WGS) entry which is preliminary data.</text>
</comment>
<feature type="region of interest" description="Disordered" evidence="1">
    <location>
        <begin position="12"/>
        <end position="32"/>
    </location>
</feature>
<keyword evidence="4" id="KW-1185">Reference proteome</keyword>
<protein>
    <submittedName>
        <fullName evidence="3">Polymorphic toxin type 24 domain-containing protein</fullName>
    </submittedName>
</protein>